<dbReference type="Gene3D" id="3.40.50.300">
    <property type="entry name" value="P-loop containing nucleotide triphosphate hydrolases"/>
    <property type="match status" value="1"/>
</dbReference>
<evidence type="ECO:0000259" key="4">
    <source>
        <dbReference type="Pfam" id="PF00004"/>
    </source>
</evidence>
<dbReference type="InterPro" id="IPR000641">
    <property type="entry name" value="CbxX/CfxQ"/>
</dbReference>
<evidence type="ECO:0000256" key="3">
    <source>
        <dbReference type="ARBA" id="ARBA00022840"/>
    </source>
</evidence>
<evidence type="ECO:0000256" key="1">
    <source>
        <dbReference type="ARBA" id="ARBA00010378"/>
    </source>
</evidence>
<organism evidence="5 6">
    <name type="scientific">Clytia hemisphaerica</name>
    <dbReference type="NCBI Taxonomy" id="252671"/>
    <lineage>
        <taxon>Eukaryota</taxon>
        <taxon>Metazoa</taxon>
        <taxon>Cnidaria</taxon>
        <taxon>Hydrozoa</taxon>
        <taxon>Hydroidolina</taxon>
        <taxon>Leptothecata</taxon>
        <taxon>Obeliida</taxon>
        <taxon>Clytiidae</taxon>
        <taxon>Clytia</taxon>
    </lineage>
</organism>
<dbReference type="CDD" id="cd00009">
    <property type="entry name" value="AAA"/>
    <property type="match status" value="1"/>
</dbReference>
<keyword evidence="3" id="KW-0067">ATP-binding</keyword>
<accession>A0A7M5UZG8</accession>
<keyword evidence="2" id="KW-0547">Nucleotide-binding</keyword>
<dbReference type="PRINTS" id="PR00819">
    <property type="entry name" value="CBXCFQXSUPER"/>
</dbReference>
<feature type="domain" description="ATPase AAA-type core" evidence="4">
    <location>
        <begin position="31"/>
        <end position="131"/>
    </location>
</feature>
<keyword evidence="6" id="KW-1185">Reference proteome</keyword>
<dbReference type="InterPro" id="IPR027417">
    <property type="entry name" value="P-loop_NTPase"/>
</dbReference>
<name>A0A7M5UZG8_9CNID</name>
<sequence length="134" mass="14633">KELKEMLAGMARRAAFDKTRGSKQSVSRLHMVFRGNPGTGKTVTARAIAGILFDIGLVVNDEVVKVQRTNLIGDVIGRTENNTAKIIEKAMGGVLFVDEAYTLTVGKGESRYFGKKAIEVLMSKMEDNPNKTQS</sequence>
<proteinExistence type="inferred from homology"/>
<dbReference type="Proteomes" id="UP000594262">
    <property type="component" value="Unplaced"/>
</dbReference>
<dbReference type="PANTHER" id="PTHR43392">
    <property type="entry name" value="AAA-TYPE ATPASE FAMILY PROTEIN / ANKYRIN REPEAT FAMILY PROTEIN"/>
    <property type="match status" value="1"/>
</dbReference>
<dbReference type="InterPro" id="IPR050773">
    <property type="entry name" value="CbxX/CfxQ_RuBisCO_ESX"/>
</dbReference>
<dbReference type="SUPFAM" id="SSF52540">
    <property type="entry name" value="P-loop containing nucleoside triphosphate hydrolases"/>
    <property type="match status" value="1"/>
</dbReference>
<evidence type="ECO:0000313" key="5">
    <source>
        <dbReference type="EnsemblMetazoa" id="CLYHEMP008596.1"/>
    </source>
</evidence>
<dbReference type="PANTHER" id="PTHR43392:SF2">
    <property type="entry name" value="AAA-TYPE ATPASE FAMILY PROTEIN _ ANKYRIN REPEAT FAMILY PROTEIN"/>
    <property type="match status" value="1"/>
</dbReference>
<comment type="similarity">
    <text evidence="1">Belongs to the CbxX/CfxQ family.</text>
</comment>
<dbReference type="OrthoDB" id="5988235at2759"/>
<dbReference type="InterPro" id="IPR003959">
    <property type="entry name" value="ATPase_AAA_core"/>
</dbReference>
<evidence type="ECO:0000313" key="6">
    <source>
        <dbReference type="Proteomes" id="UP000594262"/>
    </source>
</evidence>
<dbReference type="GO" id="GO:0016887">
    <property type="term" value="F:ATP hydrolysis activity"/>
    <property type="evidence" value="ECO:0007669"/>
    <property type="project" value="InterPro"/>
</dbReference>
<protein>
    <recommendedName>
        <fullName evidence="4">ATPase AAA-type core domain-containing protein</fullName>
    </recommendedName>
</protein>
<dbReference type="GO" id="GO:0005524">
    <property type="term" value="F:ATP binding"/>
    <property type="evidence" value="ECO:0007669"/>
    <property type="project" value="UniProtKB-KW"/>
</dbReference>
<dbReference type="EnsemblMetazoa" id="CLYHEMT008596.1">
    <property type="protein sequence ID" value="CLYHEMP008596.1"/>
    <property type="gene ID" value="CLYHEMG008596"/>
</dbReference>
<evidence type="ECO:0000256" key="2">
    <source>
        <dbReference type="ARBA" id="ARBA00022741"/>
    </source>
</evidence>
<reference evidence="5" key="1">
    <citation type="submission" date="2021-01" db="UniProtKB">
        <authorList>
            <consortium name="EnsemblMetazoa"/>
        </authorList>
    </citation>
    <scope>IDENTIFICATION</scope>
</reference>
<dbReference type="Pfam" id="PF00004">
    <property type="entry name" value="AAA"/>
    <property type="match status" value="1"/>
</dbReference>
<dbReference type="AlphaFoldDB" id="A0A7M5UZG8"/>